<feature type="region of interest" description="Disordered" evidence="4">
    <location>
        <begin position="1"/>
        <end position="35"/>
    </location>
</feature>
<feature type="compositionally biased region" description="Pro residues" evidence="4">
    <location>
        <begin position="68"/>
        <end position="78"/>
    </location>
</feature>
<gene>
    <name evidence="7" type="ORF">GSTUAT00006901001</name>
</gene>
<evidence type="ECO:0000259" key="6">
    <source>
        <dbReference type="Pfam" id="PF14382"/>
    </source>
</evidence>
<feature type="region of interest" description="Disordered" evidence="4">
    <location>
        <begin position="57"/>
        <end position="78"/>
    </location>
</feature>
<dbReference type="EMBL" id="LN891101">
    <property type="protein sequence ID" value="CUS09021.1"/>
    <property type="molecule type" value="Genomic_DNA"/>
</dbReference>
<keyword evidence="8" id="KW-1185">Reference proteome</keyword>
<evidence type="ECO:0000256" key="4">
    <source>
        <dbReference type="SAM" id="MobiDB-lite"/>
    </source>
</evidence>
<feature type="domain" description="Exosome complex component CSL4 C-terminal" evidence="5">
    <location>
        <begin position="80"/>
        <end position="109"/>
    </location>
</feature>
<feature type="compositionally biased region" description="Low complexity" evidence="4">
    <location>
        <begin position="13"/>
        <end position="23"/>
    </location>
</feature>
<sequence length="211" mass="22545">MSQDPPLLPPLALPGQPLAQSPPYTAGTGTHTQNSTSTITASIAGIPRAHTDMSISVTRPTASHPHSHPNPNPNPNPLLLPEVASAVLARVTRLNPRQATVEIFALQANHAGAEMGVCEHTFQGLIRAQDVRATERDRVKILDCFRVGDVVRAVVISLGDQSNYYLSTASNSLGVIVAHSDAGDPLHPINWRQMACARTGIVEERKVAKPI</sequence>
<dbReference type="GO" id="GO:0005737">
    <property type="term" value="C:cytoplasm"/>
    <property type="evidence" value="ECO:0007669"/>
    <property type="project" value="TreeGrafter"/>
</dbReference>
<evidence type="ECO:0008006" key="9">
    <source>
        <dbReference type="Google" id="ProtNLM"/>
    </source>
</evidence>
<proteinExistence type="predicted"/>
<dbReference type="InterPro" id="IPR039771">
    <property type="entry name" value="Csl4"/>
</dbReference>
<dbReference type="SUPFAM" id="SSF50249">
    <property type="entry name" value="Nucleic acid-binding proteins"/>
    <property type="match status" value="1"/>
</dbReference>
<dbReference type="PANTHER" id="PTHR12686:SF8">
    <property type="entry name" value="EXOSOME COMPLEX COMPONENT CSL4"/>
    <property type="match status" value="1"/>
</dbReference>
<dbReference type="Pfam" id="PF14382">
    <property type="entry name" value="ECR1_N"/>
    <property type="match status" value="1"/>
</dbReference>
<dbReference type="Gene3D" id="2.40.50.140">
    <property type="entry name" value="Nucleic acid-binding proteins"/>
    <property type="match status" value="1"/>
</dbReference>
<comment type="subcellular location">
    <subcellularLocation>
        <location evidence="1">Nucleus</location>
        <location evidence="1">Nucleolus</location>
    </subcellularLocation>
</comment>
<feature type="domain" description="Exosome complex component N-terminal" evidence="6">
    <location>
        <begin position="11"/>
        <end position="46"/>
    </location>
</feature>
<dbReference type="GO" id="GO:0003723">
    <property type="term" value="F:RNA binding"/>
    <property type="evidence" value="ECO:0007669"/>
    <property type="project" value="InterPro"/>
</dbReference>
<keyword evidence="3" id="KW-0271">Exosome</keyword>
<feature type="compositionally biased region" description="Pro residues" evidence="4">
    <location>
        <begin position="1"/>
        <end position="12"/>
    </location>
</feature>
<reference evidence="7" key="1">
    <citation type="submission" date="2015-10" db="EMBL/GenBank/DDBJ databases">
        <authorList>
            <person name="Regsiter A."/>
            <person name="william w."/>
        </authorList>
    </citation>
    <scope>NUCLEOTIDE SEQUENCE</scope>
    <source>
        <strain evidence="7">Montdore</strain>
    </source>
</reference>
<evidence type="ECO:0000259" key="5">
    <source>
        <dbReference type="Pfam" id="PF10447"/>
    </source>
</evidence>
<dbReference type="GO" id="GO:0005730">
    <property type="term" value="C:nucleolus"/>
    <property type="evidence" value="ECO:0007669"/>
    <property type="project" value="UniProtKB-SubCell"/>
</dbReference>
<dbReference type="Proteomes" id="UP001412239">
    <property type="component" value="Unassembled WGS sequence"/>
</dbReference>
<dbReference type="InterPro" id="IPR019495">
    <property type="entry name" value="EXOSC1_C"/>
</dbReference>
<dbReference type="PANTHER" id="PTHR12686">
    <property type="entry name" value="3'-5' EXORIBONUCLEASE CSL4-RELATED"/>
    <property type="match status" value="1"/>
</dbReference>
<evidence type="ECO:0000313" key="7">
    <source>
        <dbReference type="EMBL" id="CUS09021.1"/>
    </source>
</evidence>
<dbReference type="GO" id="GO:0000176">
    <property type="term" value="C:nuclear exosome (RNase complex)"/>
    <property type="evidence" value="ECO:0007669"/>
    <property type="project" value="TreeGrafter"/>
</dbReference>
<organism evidence="7 8">
    <name type="scientific">Tuber aestivum</name>
    <name type="common">summer truffle</name>
    <dbReference type="NCBI Taxonomy" id="59557"/>
    <lineage>
        <taxon>Eukaryota</taxon>
        <taxon>Fungi</taxon>
        <taxon>Dikarya</taxon>
        <taxon>Ascomycota</taxon>
        <taxon>Pezizomycotina</taxon>
        <taxon>Pezizomycetes</taxon>
        <taxon>Pezizales</taxon>
        <taxon>Tuberaceae</taxon>
        <taxon>Tuber</taxon>
    </lineage>
</organism>
<feature type="domain" description="Exosome complex component CSL4 C-terminal" evidence="5">
    <location>
        <begin position="114"/>
        <end position="158"/>
    </location>
</feature>
<dbReference type="SUPFAM" id="SSF110324">
    <property type="entry name" value="Ribosomal L27 protein-like"/>
    <property type="match status" value="1"/>
</dbReference>
<dbReference type="GO" id="GO:0006396">
    <property type="term" value="P:RNA processing"/>
    <property type="evidence" value="ECO:0007669"/>
    <property type="project" value="InterPro"/>
</dbReference>
<evidence type="ECO:0000256" key="2">
    <source>
        <dbReference type="ARBA" id="ARBA00022490"/>
    </source>
</evidence>
<accession>A0A292PQG7</accession>
<dbReference type="Pfam" id="PF10447">
    <property type="entry name" value="EXOSC1"/>
    <property type="match status" value="2"/>
</dbReference>
<evidence type="ECO:0000256" key="1">
    <source>
        <dbReference type="ARBA" id="ARBA00004604"/>
    </source>
</evidence>
<dbReference type="InterPro" id="IPR025721">
    <property type="entry name" value="Exosome_cplx_N_dom"/>
</dbReference>
<name>A0A292PQG7_9PEZI</name>
<keyword evidence="2" id="KW-0963">Cytoplasm</keyword>
<evidence type="ECO:0000256" key="3">
    <source>
        <dbReference type="ARBA" id="ARBA00022835"/>
    </source>
</evidence>
<dbReference type="InterPro" id="IPR012340">
    <property type="entry name" value="NA-bd_OB-fold"/>
</dbReference>
<protein>
    <recommendedName>
        <fullName evidence="9">Exosome complex component CSL4 C-terminal domain-containing protein</fullName>
    </recommendedName>
</protein>
<dbReference type="AlphaFoldDB" id="A0A292PQG7"/>
<evidence type="ECO:0000313" key="8">
    <source>
        <dbReference type="Proteomes" id="UP001412239"/>
    </source>
</evidence>